<sequence>MLRDICAGAILVVLLLLAQWLNARAEEYTPPQQRWVVLATVCNAQEQCRRERLPVEADNSVHCMMGAGWMRVTQWLTERPSLHLKSVNGCRPADEHDL</sequence>
<accession>A0A6N8DU03</accession>
<reference evidence="1 2" key="1">
    <citation type="submission" date="2019-11" db="EMBL/GenBank/DDBJ databases">
        <title>Whole-genome sequence of a Rhodoblastus acidophilus DSM 142.</title>
        <authorList>
            <person name="Kyndt J.A."/>
            <person name="Meyer T.E."/>
        </authorList>
    </citation>
    <scope>NUCLEOTIDE SEQUENCE [LARGE SCALE GENOMIC DNA]</scope>
    <source>
        <strain evidence="1 2">DSM 142</strain>
    </source>
</reference>
<dbReference type="RefSeq" id="WP_155447735.1">
    <property type="nucleotide sequence ID" value="NZ_JAOQNR010000024.1"/>
</dbReference>
<gene>
    <name evidence="1" type="ORF">GJ654_18910</name>
</gene>
<proteinExistence type="predicted"/>
<protein>
    <submittedName>
        <fullName evidence="1">Uncharacterized protein</fullName>
    </submittedName>
</protein>
<evidence type="ECO:0000313" key="2">
    <source>
        <dbReference type="Proteomes" id="UP000439113"/>
    </source>
</evidence>
<name>A0A6N8DU03_RHOAC</name>
<organism evidence="1 2">
    <name type="scientific">Rhodoblastus acidophilus</name>
    <name type="common">Rhodopseudomonas acidophila</name>
    <dbReference type="NCBI Taxonomy" id="1074"/>
    <lineage>
        <taxon>Bacteria</taxon>
        <taxon>Pseudomonadati</taxon>
        <taxon>Pseudomonadota</taxon>
        <taxon>Alphaproteobacteria</taxon>
        <taxon>Hyphomicrobiales</taxon>
        <taxon>Rhodoblastaceae</taxon>
        <taxon>Rhodoblastus</taxon>
    </lineage>
</organism>
<dbReference type="Proteomes" id="UP000439113">
    <property type="component" value="Unassembled WGS sequence"/>
</dbReference>
<dbReference type="AlphaFoldDB" id="A0A6N8DU03"/>
<evidence type="ECO:0000313" key="1">
    <source>
        <dbReference type="EMBL" id="MTV33055.1"/>
    </source>
</evidence>
<comment type="caution">
    <text evidence="1">The sequence shown here is derived from an EMBL/GenBank/DDBJ whole genome shotgun (WGS) entry which is preliminary data.</text>
</comment>
<dbReference type="EMBL" id="WNKS01000025">
    <property type="protein sequence ID" value="MTV33055.1"/>
    <property type="molecule type" value="Genomic_DNA"/>
</dbReference>